<gene>
    <name evidence="1" type="ORF">AC579_6547</name>
</gene>
<protein>
    <submittedName>
        <fullName evidence="1">Uncharacterized protein</fullName>
    </submittedName>
</protein>
<sequence length="384" mass="42544">MQAREGSEKEQGIWVVGRERILPRANKHYSVGATLQWSRARPYYAVLSVLEKNFPYALVLRPGVCKVTTRRSRLIAALTLSEPQEARRLDKVCADLVDSSHCNTEPLRGAVRLTPASCSRRGEIARRQMFNRANSDSMLIAYSVRTRASALERLEENVEAGKSRSPQSVPSREKSNYAIQTCKWHCSKCVGLSRLCPAVKCSALVVRPSLAWSRISAEFEENSRPNCRTSLMKRDVFAETHRNCAFPAQGEGKYAARSVRQTSRGPEVNGSSSSIDIAQHHARTTSGCLAVMILVIQGPSLSLKQHEVAGCRLLLCHRGVWYLLEAFVMALACQQERLIKTGRHAHDIQTSATAAFRIGSHICGATANAGSLIRSLMIRDANNR</sequence>
<evidence type="ECO:0000313" key="1">
    <source>
        <dbReference type="EMBL" id="KXT15543.1"/>
    </source>
</evidence>
<keyword evidence="2" id="KW-1185">Reference proteome</keyword>
<comment type="caution">
    <text evidence="1">The sequence shown here is derived from an EMBL/GenBank/DDBJ whole genome shotgun (WGS) entry which is preliminary data.</text>
</comment>
<dbReference type="AlphaFoldDB" id="A0A139IL89"/>
<organism evidence="1 2">
    <name type="scientific">Pseudocercospora musae</name>
    <dbReference type="NCBI Taxonomy" id="113226"/>
    <lineage>
        <taxon>Eukaryota</taxon>
        <taxon>Fungi</taxon>
        <taxon>Dikarya</taxon>
        <taxon>Ascomycota</taxon>
        <taxon>Pezizomycotina</taxon>
        <taxon>Dothideomycetes</taxon>
        <taxon>Dothideomycetidae</taxon>
        <taxon>Mycosphaerellales</taxon>
        <taxon>Mycosphaerellaceae</taxon>
        <taxon>Pseudocercospora</taxon>
    </lineage>
</organism>
<dbReference type="EMBL" id="LFZO01000056">
    <property type="protein sequence ID" value="KXT15543.1"/>
    <property type="molecule type" value="Genomic_DNA"/>
</dbReference>
<name>A0A139IL89_9PEZI</name>
<evidence type="ECO:0000313" key="2">
    <source>
        <dbReference type="Proteomes" id="UP000073492"/>
    </source>
</evidence>
<reference evidence="1 2" key="1">
    <citation type="submission" date="2015-07" db="EMBL/GenBank/DDBJ databases">
        <title>Comparative genomics of the Sigatoka disease complex on banana suggests a link between parallel evolutionary changes in Pseudocercospora fijiensis and Pseudocercospora eumusae and increased virulence on the banana host.</title>
        <authorList>
            <person name="Chang T.-C."/>
            <person name="Salvucci A."/>
            <person name="Crous P.W."/>
            <person name="Stergiopoulos I."/>
        </authorList>
    </citation>
    <scope>NUCLEOTIDE SEQUENCE [LARGE SCALE GENOMIC DNA]</scope>
    <source>
        <strain evidence="1 2">CBS 116634</strain>
    </source>
</reference>
<proteinExistence type="predicted"/>
<dbReference type="Proteomes" id="UP000073492">
    <property type="component" value="Unassembled WGS sequence"/>
</dbReference>
<accession>A0A139IL89</accession>